<dbReference type="AlphaFoldDB" id="A0A1Y5EUX6"/>
<feature type="domain" description="Ice-binding protein C-terminal" evidence="2">
    <location>
        <begin position="217"/>
        <end position="239"/>
    </location>
</feature>
<name>A0A1Y5EUX6_COLPS</name>
<dbReference type="NCBIfam" id="TIGR02595">
    <property type="entry name" value="PEP_CTERM"/>
    <property type="match status" value="1"/>
</dbReference>
<evidence type="ECO:0000259" key="2">
    <source>
        <dbReference type="Pfam" id="PF07589"/>
    </source>
</evidence>
<protein>
    <recommendedName>
        <fullName evidence="2">Ice-binding protein C-terminal domain-containing protein</fullName>
    </recommendedName>
</protein>
<comment type="caution">
    <text evidence="3">The sequence shown here is derived from an EMBL/GenBank/DDBJ whole genome shotgun (WGS) entry which is preliminary data.</text>
</comment>
<dbReference type="Pfam" id="PF07589">
    <property type="entry name" value="PEP-CTERM"/>
    <property type="match status" value="1"/>
</dbReference>
<reference evidence="4" key="1">
    <citation type="journal article" date="2017" name="Proc. Natl. Acad. Sci. U.S.A.">
        <title>Simulation of Deepwater Horizon oil plume reveals substrate specialization within a complex community of hydrocarbon degraders.</title>
        <authorList>
            <person name="Hu P."/>
            <person name="Dubinsky E.A."/>
            <person name="Probst A.J."/>
            <person name="Wang J."/>
            <person name="Sieber C.M.K."/>
            <person name="Tom L.M."/>
            <person name="Gardinali P."/>
            <person name="Banfield J.F."/>
            <person name="Atlas R.M."/>
            <person name="Andersen G.L."/>
        </authorList>
    </citation>
    <scope>NUCLEOTIDE SEQUENCE [LARGE SCALE GENOMIC DNA]</scope>
</reference>
<evidence type="ECO:0000313" key="3">
    <source>
        <dbReference type="EMBL" id="OUR84625.1"/>
    </source>
</evidence>
<sequence>MFSKNLFSKAVLIGASLFTSFFTNASLTPVGDLLQVSILVADNVQGNSNDCSGYFGQAFEQCKITHVPSSDTTVFAEIMGKFEGEGATQFAAPSQASDWNFDVNNLTNQTNPGENGTGTWHYTGSEYPGVSYWVAKAGSAGFILNWMIADNAANNITCATPDEFSVSCLNLAVSVTTGAWTTPLTTNGGNSGSPRDLSHISFYGNKCDNNCGGPPASVPEPSSIALFALALFGLTARRKNFTS</sequence>
<dbReference type="InterPro" id="IPR013424">
    <property type="entry name" value="Ice-binding_C"/>
</dbReference>
<accession>A0A1Y5EUX6</accession>
<evidence type="ECO:0000256" key="1">
    <source>
        <dbReference type="SAM" id="SignalP"/>
    </source>
</evidence>
<evidence type="ECO:0000313" key="4">
    <source>
        <dbReference type="Proteomes" id="UP000243053"/>
    </source>
</evidence>
<gene>
    <name evidence="3" type="ORF">A9Q75_01965</name>
</gene>
<organism evidence="3 4">
    <name type="scientific">Colwellia psychrerythraea</name>
    <name type="common">Vibrio psychroerythus</name>
    <dbReference type="NCBI Taxonomy" id="28229"/>
    <lineage>
        <taxon>Bacteria</taxon>
        <taxon>Pseudomonadati</taxon>
        <taxon>Pseudomonadota</taxon>
        <taxon>Gammaproteobacteria</taxon>
        <taxon>Alteromonadales</taxon>
        <taxon>Colwelliaceae</taxon>
        <taxon>Colwellia</taxon>
    </lineage>
</organism>
<dbReference type="EMBL" id="MAAF01000012">
    <property type="protein sequence ID" value="OUR84625.1"/>
    <property type="molecule type" value="Genomic_DNA"/>
</dbReference>
<dbReference type="Proteomes" id="UP000243053">
    <property type="component" value="Unassembled WGS sequence"/>
</dbReference>
<feature type="chain" id="PRO_5011988936" description="Ice-binding protein C-terminal domain-containing protein" evidence="1">
    <location>
        <begin position="26"/>
        <end position="243"/>
    </location>
</feature>
<feature type="signal peptide" evidence="1">
    <location>
        <begin position="1"/>
        <end position="25"/>
    </location>
</feature>
<keyword evidence="1" id="KW-0732">Signal</keyword>
<proteinExistence type="predicted"/>